<dbReference type="OrthoDB" id="74233at2157"/>
<sequence>MFKEHKILNHEYDCEADALYIKVKDYPNPEAIPLTDNIVLDFTKKGEIVGLEIINTSHVLNTTVKSLENISSIDLIVKVTKYQILVNAIFTLPIKDHDEFKIANATVVNDSNIPFMDEKLATA</sequence>
<keyword evidence="2" id="KW-1185">Reference proteome</keyword>
<dbReference type="Proteomes" id="UP000077275">
    <property type="component" value="Unassembled WGS sequence"/>
</dbReference>
<accession>A0A166D598</accession>
<dbReference type="InterPro" id="IPR019270">
    <property type="entry name" value="DUF2283"/>
</dbReference>
<name>A0A166D598_9EURY</name>
<protein>
    <recommendedName>
        <fullName evidence="3">DUF2283 domain-containing protein</fullName>
    </recommendedName>
</protein>
<reference evidence="1 2" key="1">
    <citation type="submission" date="2016-04" db="EMBL/GenBank/DDBJ databases">
        <title>Genome sequence of Methanobrevibacter cuticularis DSM 11139.</title>
        <authorList>
            <person name="Poehlein A."/>
            <person name="Seedorf H."/>
            <person name="Daniel R."/>
        </authorList>
    </citation>
    <scope>NUCLEOTIDE SEQUENCE [LARGE SCALE GENOMIC DNA]</scope>
    <source>
        <strain evidence="1 2">DSM 11139</strain>
    </source>
</reference>
<dbReference type="STRING" id="47311.MBCUT_16810"/>
<evidence type="ECO:0000313" key="1">
    <source>
        <dbReference type="EMBL" id="KZX15221.1"/>
    </source>
</evidence>
<evidence type="ECO:0008006" key="3">
    <source>
        <dbReference type="Google" id="ProtNLM"/>
    </source>
</evidence>
<comment type="caution">
    <text evidence="1">The sequence shown here is derived from an EMBL/GenBank/DDBJ whole genome shotgun (WGS) entry which is preliminary data.</text>
</comment>
<dbReference type="AlphaFoldDB" id="A0A166D598"/>
<proteinExistence type="predicted"/>
<dbReference type="RefSeq" id="WP_067260228.1">
    <property type="nucleotide sequence ID" value="NZ_LWMW01000126.1"/>
</dbReference>
<dbReference type="Pfam" id="PF10049">
    <property type="entry name" value="DUF2283"/>
    <property type="match status" value="1"/>
</dbReference>
<gene>
    <name evidence="1" type="ORF">MBCUT_16810</name>
</gene>
<evidence type="ECO:0000313" key="2">
    <source>
        <dbReference type="Proteomes" id="UP000077275"/>
    </source>
</evidence>
<organism evidence="1 2">
    <name type="scientific">Methanobrevibacter cuticularis</name>
    <dbReference type="NCBI Taxonomy" id="47311"/>
    <lineage>
        <taxon>Archaea</taxon>
        <taxon>Methanobacteriati</taxon>
        <taxon>Methanobacteriota</taxon>
        <taxon>Methanomada group</taxon>
        <taxon>Methanobacteria</taxon>
        <taxon>Methanobacteriales</taxon>
        <taxon>Methanobacteriaceae</taxon>
        <taxon>Methanobrevibacter</taxon>
    </lineage>
</organism>
<dbReference type="EMBL" id="LWMW01000126">
    <property type="protein sequence ID" value="KZX15221.1"/>
    <property type="molecule type" value="Genomic_DNA"/>
</dbReference>
<dbReference type="PATRIC" id="fig|47311.3.peg.1821"/>
<dbReference type="PANTHER" id="PTHR37029:SF1">
    <property type="entry name" value="SSR1768 PROTEIN"/>
    <property type="match status" value="1"/>
</dbReference>
<dbReference type="PANTHER" id="PTHR37029">
    <property type="entry name" value="SSR1768 PROTEIN"/>
    <property type="match status" value="1"/>
</dbReference>